<name>A0ABV1DYR1_9FIRM</name>
<dbReference type="Proteomes" id="UP001489509">
    <property type="component" value="Unassembled WGS sequence"/>
</dbReference>
<dbReference type="InterPro" id="IPR010697">
    <property type="entry name" value="YspA"/>
</dbReference>
<dbReference type="RefSeq" id="WP_349218614.1">
    <property type="nucleotide sequence ID" value="NZ_JBBMFD010000006.1"/>
</dbReference>
<dbReference type="SUPFAM" id="SSF102405">
    <property type="entry name" value="MCP/YpsA-like"/>
    <property type="match status" value="1"/>
</dbReference>
<reference evidence="1 2" key="1">
    <citation type="submission" date="2024-03" db="EMBL/GenBank/DDBJ databases">
        <title>Human intestinal bacterial collection.</title>
        <authorList>
            <person name="Pauvert C."/>
            <person name="Hitch T.C.A."/>
            <person name="Clavel T."/>
        </authorList>
    </citation>
    <scope>NUCLEOTIDE SEQUENCE [LARGE SCALE GENOMIC DNA]</scope>
    <source>
        <strain evidence="1 2">CLA-JM-H44</strain>
    </source>
</reference>
<gene>
    <name evidence="1" type="ORF">WMO26_05095</name>
</gene>
<dbReference type="Gene3D" id="3.40.50.450">
    <property type="match status" value="1"/>
</dbReference>
<dbReference type="PANTHER" id="PTHR38440:SF1">
    <property type="entry name" value="UPF0398 PROTEIN SPR0331"/>
    <property type="match status" value="1"/>
</dbReference>
<dbReference type="EMBL" id="JBBMFD010000006">
    <property type="protein sequence ID" value="MEQ2440199.1"/>
    <property type="molecule type" value="Genomic_DNA"/>
</dbReference>
<evidence type="ECO:0000313" key="2">
    <source>
        <dbReference type="Proteomes" id="UP001489509"/>
    </source>
</evidence>
<dbReference type="Pfam" id="PF06908">
    <property type="entry name" value="YpsA"/>
    <property type="match status" value="1"/>
</dbReference>
<sequence length="164" mass="18613">MKKQTCCFTGHRKIPPEQYEEIIKRLKSEITAMIQQGVIYFGAGGALGFDTMAAQTVLALREQYPQIKLILVLPCKTQTRGWNEEEKATYENIKKACDKYIYISDAYTYGCMHERNRHLVDCSSYCICYLTKHSGGTAYTVEYAKKKGLIVMNLAVSESGNRKA</sequence>
<comment type="caution">
    <text evidence="1">The sequence shown here is derived from an EMBL/GenBank/DDBJ whole genome shotgun (WGS) entry which is preliminary data.</text>
</comment>
<dbReference type="PANTHER" id="PTHR38440">
    <property type="entry name" value="UPF0398 PROTEIN YPSA"/>
    <property type="match status" value="1"/>
</dbReference>
<evidence type="ECO:0000313" key="1">
    <source>
        <dbReference type="EMBL" id="MEQ2440199.1"/>
    </source>
</evidence>
<keyword evidence="2" id="KW-1185">Reference proteome</keyword>
<accession>A0ABV1DYR1</accession>
<proteinExistence type="predicted"/>
<protein>
    <submittedName>
        <fullName evidence="1">SLOG family protein</fullName>
    </submittedName>
</protein>
<organism evidence="1 2">
    <name type="scientific">Solibaculum intestinale</name>
    <dbReference type="NCBI Taxonomy" id="3133165"/>
    <lineage>
        <taxon>Bacteria</taxon>
        <taxon>Bacillati</taxon>
        <taxon>Bacillota</taxon>
        <taxon>Clostridia</taxon>
        <taxon>Eubacteriales</taxon>
        <taxon>Oscillospiraceae</taxon>
        <taxon>Solibaculum</taxon>
    </lineage>
</organism>